<evidence type="ECO:0000256" key="1">
    <source>
        <dbReference type="SAM" id="MobiDB-lite"/>
    </source>
</evidence>
<evidence type="ECO:0000313" key="3">
    <source>
        <dbReference type="EMBL" id="MBS1257470.1"/>
    </source>
</evidence>
<protein>
    <recommendedName>
        <fullName evidence="2">Putative regulatory protein FmdB zinc ribbon domain-containing protein</fullName>
    </recommendedName>
</protein>
<dbReference type="NCBIfam" id="TIGR02605">
    <property type="entry name" value="CxxC_CxxC_SSSS"/>
    <property type="match status" value="1"/>
</dbReference>
<gene>
    <name evidence="3" type="ORF">MAG551_00514</name>
</gene>
<dbReference type="InterPro" id="IPR013429">
    <property type="entry name" value="Regulatory_FmdB_Zinc_ribbon"/>
</dbReference>
<feature type="compositionally biased region" description="Basic and acidic residues" evidence="1">
    <location>
        <begin position="64"/>
        <end position="82"/>
    </location>
</feature>
<dbReference type="PANTHER" id="PTHR34404">
    <property type="entry name" value="REGULATORY PROTEIN, FMDB FAMILY"/>
    <property type="match status" value="1"/>
</dbReference>
<organism evidence="3 4">
    <name type="scientific">Candidatus Scalindua arabica</name>
    <dbReference type="NCBI Taxonomy" id="1127984"/>
    <lineage>
        <taxon>Bacteria</taxon>
        <taxon>Pseudomonadati</taxon>
        <taxon>Planctomycetota</taxon>
        <taxon>Candidatus Brocadiia</taxon>
        <taxon>Candidatus Brocadiales</taxon>
        <taxon>Candidatus Scalinduaceae</taxon>
        <taxon>Candidatus Scalindua</taxon>
    </lineage>
</organism>
<dbReference type="Proteomes" id="UP000722750">
    <property type="component" value="Unassembled WGS sequence"/>
</dbReference>
<reference evidence="3" key="1">
    <citation type="journal article" date="2021" name="ISME J.">
        <title>Fine-scale metabolic discontinuity in a stratified prokaryote microbiome of a Red Sea deep halocline.</title>
        <authorList>
            <person name="Michoud G."/>
            <person name="Ngugi D.K."/>
            <person name="Barozzi A."/>
            <person name="Merlino G."/>
            <person name="Calleja M.L."/>
            <person name="Delgado-Huertas A."/>
            <person name="Moran X.A.G."/>
            <person name="Daffonchio D."/>
        </authorList>
    </citation>
    <scope>NUCLEOTIDE SEQUENCE</scope>
    <source>
        <strain evidence="3">SuakinDeep_MAG55_1</strain>
    </source>
</reference>
<sequence>MPTYDYECNACNHTFELFQSITAKHIRKCPECGELKVKRLIGTGSTIIFKGSGFYQTDYRSEEYKSRQKAEKSSSSSDTKDKKKEKKEKKATKKDVKD</sequence>
<dbReference type="SMART" id="SM00834">
    <property type="entry name" value="CxxC_CXXC_SSSS"/>
    <property type="match status" value="1"/>
</dbReference>
<dbReference type="EMBL" id="JAANXD010000025">
    <property type="protein sequence ID" value="MBS1257470.1"/>
    <property type="molecule type" value="Genomic_DNA"/>
</dbReference>
<proteinExistence type="predicted"/>
<evidence type="ECO:0000313" key="4">
    <source>
        <dbReference type="Proteomes" id="UP000722750"/>
    </source>
</evidence>
<name>A0A941W3T4_9BACT</name>
<feature type="compositionally biased region" description="Basic residues" evidence="1">
    <location>
        <begin position="83"/>
        <end position="92"/>
    </location>
</feature>
<comment type="caution">
    <text evidence="3">The sequence shown here is derived from an EMBL/GenBank/DDBJ whole genome shotgun (WGS) entry which is preliminary data.</text>
</comment>
<feature type="region of interest" description="Disordered" evidence="1">
    <location>
        <begin position="64"/>
        <end position="98"/>
    </location>
</feature>
<feature type="domain" description="Putative regulatory protein FmdB zinc ribbon" evidence="2">
    <location>
        <begin position="1"/>
        <end position="42"/>
    </location>
</feature>
<dbReference type="PANTHER" id="PTHR34404:SF2">
    <property type="entry name" value="CONSERVED SERINE RICH PROTEIN"/>
    <property type="match status" value="1"/>
</dbReference>
<dbReference type="Pfam" id="PF09723">
    <property type="entry name" value="Zn_ribbon_8"/>
    <property type="match status" value="1"/>
</dbReference>
<dbReference type="AlphaFoldDB" id="A0A941W3T4"/>
<evidence type="ECO:0000259" key="2">
    <source>
        <dbReference type="SMART" id="SM00834"/>
    </source>
</evidence>
<accession>A0A941W3T4</accession>